<reference evidence="2" key="1">
    <citation type="journal article" date="2021" name="Front. Plant Sci.">
        <title>Chromosome-Scale Genome Assembly for Chinese Sour Jujube and Insights Into Its Genome Evolution and Domestication Signature.</title>
        <authorList>
            <person name="Shen L.-Y."/>
            <person name="Luo H."/>
            <person name="Wang X.-L."/>
            <person name="Wang X.-M."/>
            <person name="Qiu X.-J."/>
            <person name="Liu H."/>
            <person name="Zhou S.-S."/>
            <person name="Jia K.-H."/>
            <person name="Nie S."/>
            <person name="Bao Y.-T."/>
            <person name="Zhang R.-G."/>
            <person name="Yun Q.-Z."/>
            <person name="Chai Y.-H."/>
            <person name="Lu J.-Y."/>
            <person name="Li Y."/>
            <person name="Zhao S.-W."/>
            <person name="Mao J.-F."/>
            <person name="Jia S.-G."/>
            <person name="Mao Y.-M."/>
        </authorList>
    </citation>
    <scope>NUCLEOTIDE SEQUENCE</scope>
    <source>
        <strain evidence="2">AT0</strain>
        <tissue evidence="2">Leaf</tissue>
    </source>
</reference>
<proteinExistence type="predicted"/>
<evidence type="ECO:0000256" key="1">
    <source>
        <dbReference type="SAM" id="Phobius"/>
    </source>
</evidence>
<dbReference type="Proteomes" id="UP000813462">
    <property type="component" value="Unassembled WGS sequence"/>
</dbReference>
<gene>
    <name evidence="2" type="ORF">FEM48_Zijuj11G0081600</name>
</gene>
<organism evidence="2 3">
    <name type="scientific">Ziziphus jujuba var. spinosa</name>
    <dbReference type="NCBI Taxonomy" id="714518"/>
    <lineage>
        <taxon>Eukaryota</taxon>
        <taxon>Viridiplantae</taxon>
        <taxon>Streptophyta</taxon>
        <taxon>Embryophyta</taxon>
        <taxon>Tracheophyta</taxon>
        <taxon>Spermatophyta</taxon>
        <taxon>Magnoliopsida</taxon>
        <taxon>eudicotyledons</taxon>
        <taxon>Gunneridae</taxon>
        <taxon>Pentapetalae</taxon>
        <taxon>rosids</taxon>
        <taxon>fabids</taxon>
        <taxon>Rosales</taxon>
        <taxon>Rhamnaceae</taxon>
        <taxon>Paliureae</taxon>
        <taxon>Ziziphus</taxon>
    </lineage>
</organism>
<name>A0A978UHT1_ZIZJJ</name>
<accession>A0A978UHT1</accession>
<keyword evidence="1" id="KW-1133">Transmembrane helix</keyword>
<keyword evidence="1" id="KW-0812">Transmembrane</keyword>
<sequence>MAASSSRGGSSSSRGNSAKAMVADQISQAVQSTSNLLHLMQQSSHSQALSLSLSLSLSIFYFLFECFALILYHKQRQYRSFKWTMVIWAQLAKLPKDLLAKTSTIKNTGQLLEQMPRLISSLDAHMESGLQRLYSSGLHLLLFLIYKLLSNCLQIWKAASSVLSLKLPAFKRNMSRRTNLLKWANFPYFAAVLLSI</sequence>
<keyword evidence="1" id="KW-0472">Membrane</keyword>
<feature type="transmembrane region" description="Helical" evidence="1">
    <location>
        <begin position="48"/>
        <end position="72"/>
    </location>
</feature>
<protein>
    <submittedName>
        <fullName evidence="2">Uncharacterized protein</fullName>
    </submittedName>
</protein>
<evidence type="ECO:0000313" key="2">
    <source>
        <dbReference type="EMBL" id="KAH7514362.1"/>
    </source>
</evidence>
<comment type="caution">
    <text evidence="2">The sequence shown here is derived from an EMBL/GenBank/DDBJ whole genome shotgun (WGS) entry which is preliminary data.</text>
</comment>
<dbReference type="EMBL" id="JAEACU010000011">
    <property type="protein sequence ID" value="KAH7514362.1"/>
    <property type="molecule type" value="Genomic_DNA"/>
</dbReference>
<dbReference type="AlphaFoldDB" id="A0A978UHT1"/>
<evidence type="ECO:0000313" key="3">
    <source>
        <dbReference type="Proteomes" id="UP000813462"/>
    </source>
</evidence>